<dbReference type="CDD" id="cd05471">
    <property type="entry name" value="pepsin_like"/>
    <property type="match status" value="1"/>
</dbReference>
<dbReference type="InterPro" id="IPR001461">
    <property type="entry name" value="Aspartic_peptidase_A1"/>
</dbReference>
<dbReference type="GO" id="GO:0004190">
    <property type="term" value="F:aspartic-type endopeptidase activity"/>
    <property type="evidence" value="ECO:0007669"/>
    <property type="project" value="InterPro"/>
</dbReference>
<keyword evidence="5" id="KW-0378">Hydrolase</keyword>
<accession>A0A371DI59</accession>
<evidence type="ECO:0000313" key="6">
    <source>
        <dbReference type="Proteomes" id="UP000256964"/>
    </source>
</evidence>
<keyword evidence="2" id="KW-1133">Transmembrane helix</keyword>
<organism evidence="5 6">
    <name type="scientific">Lentinus brumalis</name>
    <dbReference type="NCBI Taxonomy" id="2498619"/>
    <lineage>
        <taxon>Eukaryota</taxon>
        <taxon>Fungi</taxon>
        <taxon>Dikarya</taxon>
        <taxon>Basidiomycota</taxon>
        <taxon>Agaricomycotina</taxon>
        <taxon>Agaricomycetes</taxon>
        <taxon>Polyporales</taxon>
        <taxon>Polyporaceae</taxon>
        <taxon>Lentinus</taxon>
    </lineage>
</organism>
<comment type="similarity">
    <text evidence="1">Belongs to the peptidase A1 family.</text>
</comment>
<dbReference type="PRINTS" id="PR00792">
    <property type="entry name" value="PEPSIN"/>
</dbReference>
<keyword evidence="2" id="KW-0472">Membrane</keyword>
<feature type="signal peptide" evidence="3">
    <location>
        <begin position="1"/>
        <end position="24"/>
    </location>
</feature>
<dbReference type="Gene3D" id="2.40.70.10">
    <property type="entry name" value="Acid Proteases"/>
    <property type="match status" value="2"/>
</dbReference>
<evidence type="ECO:0000313" key="5">
    <source>
        <dbReference type="EMBL" id="RDX52206.1"/>
    </source>
</evidence>
<gene>
    <name evidence="5" type="ORF">OH76DRAFT_1480819</name>
</gene>
<evidence type="ECO:0000259" key="4">
    <source>
        <dbReference type="PROSITE" id="PS51767"/>
    </source>
</evidence>
<dbReference type="OrthoDB" id="771136at2759"/>
<dbReference type="STRING" id="139420.A0A371DI59"/>
<dbReference type="SUPFAM" id="SSF50630">
    <property type="entry name" value="Acid proteases"/>
    <property type="match status" value="1"/>
</dbReference>
<dbReference type="InterPro" id="IPR021109">
    <property type="entry name" value="Peptidase_aspartic_dom_sf"/>
</dbReference>
<keyword evidence="2" id="KW-0812">Transmembrane</keyword>
<proteinExistence type="inferred from homology"/>
<evidence type="ECO:0000256" key="2">
    <source>
        <dbReference type="SAM" id="Phobius"/>
    </source>
</evidence>
<dbReference type="GO" id="GO:0006508">
    <property type="term" value="P:proteolysis"/>
    <property type="evidence" value="ECO:0007669"/>
    <property type="project" value="UniProtKB-KW"/>
</dbReference>
<evidence type="ECO:0000256" key="3">
    <source>
        <dbReference type="SAM" id="SignalP"/>
    </source>
</evidence>
<dbReference type="PANTHER" id="PTHR47966">
    <property type="entry name" value="BETA-SITE APP-CLEAVING ENZYME, ISOFORM A-RELATED"/>
    <property type="match status" value="1"/>
</dbReference>
<dbReference type="PANTHER" id="PTHR47966:SF57">
    <property type="entry name" value="PEPTIDASE A1 DOMAIN-CONTAINING PROTEIN"/>
    <property type="match status" value="1"/>
</dbReference>
<dbReference type="Proteomes" id="UP000256964">
    <property type="component" value="Unassembled WGS sequence"/>
</dbReference>
<keyword evidence="6" id="KW-1185">Reference proteome</keyword>
<dbReference type="AlphaFoldDB" id="A0A371DI59"/>
<name>A0A371DI59_9APHY</name>
<dbReference type="InterPro" id="IPR034164">
    <property type="entry name" value="Pepsin-like_dom"/>
</dbReference>
<feature type="domain" description="Peptidase A1" evidence="4">
    <location>
        <begin position="56"/>
        <end position="399"/>
    </location>
</feature>
<keyword evidence="5" id="KW-0645">Protease</keyword>
<keyword evidence="3" id="KW-0732">Signal</keyword>
<sequence length="509" mass="54373">MLTARTLASILYLTSSAFLRSSAATLERRASVSSYPVSVSRGSEATGFTDVQDALYSATIVVNGVSYQVQLDTGSADTWIDPLSVGGVVPPNLIYTGYNATTPYLDGSVGTGPIVLADVSFGPYTLKNQAITLGYGNGNSIQMNGLLGLGGSSQSMIYKTLMNTSYADNGRAMLYNMFAHEPDRPDYITWLMSRTDVGDADGGVFTVWEVLANMTDILDAPQLNSLHKGDWTYWIDGIYVNGRYVGGHSNVTHVYNEAGITVPSDNSTAATFDTGSSAILAPEYYVHQIYQDVPGASATYIDGPPRMLVHNIPCDTKLNISWSFAYVPLAIIYFLLGDAFLRNVYHLYGYGNSSDVDAKPYIQLLSVVDEATAWAEADTMIQARIQAYQQYATASLSSIPATVRPSYTGKLTPASFTYISQSTSAAAGDVHLAAAAALAASGSEGSVIDLASLERNSYIIMGLLGGVIVLLLEVVGVSLKAARANRRYEPLVPPVGSSKAFEAAMPYDS</sequence>
<feature type="transmembrane region" description="Helical" evidence="2">
    <location>
        <begin position="458"/>
        <end position="479"/>
    </location>
</feature>
<protein>
    <submittedName>
        <fullName evidence="5">Acid protease</fullName>
    </submittedName>
</protein>
<evidence type="ECO:0000256" key="1">
    <source>
        <dbReference type="ARBA" id="ARBA00007447"/>
    </source>
</evidence>
<dbReference type="PROSITE" id="PS51767">
    <property type="entry name" value="PEPTIDASE_A1"/>
    <property type="match status" value="1"/>
</dbReference>
<dbReference type="EMBL" id="KZ857391">
    <property type="protein sequence ID" value="RDX52206.1"/>
    <property type="molecule type" value="Genomic_DNA"/>
</dbReference>
<dbReference type="InterPro" id="IPR033121">
    <property type="entry name" value="PEPTIDASE_A1"/>
</dbReference>
<reference evidence="5 6" key="1">
    <citation type="journal article" date="2018" name="Biotechnol. Biofuels">
        <title>Integrative visual omics of the white-rot fungus Polyporus brumalis exposes the biotechnological potential of its oxidative enzymes for delignifying raw plant biomass.</title>
        <authorList>
            <person name="Miyauchi S."/>
            <person name="Rancon A."/>
            <person name="Drula E."/>
            <person name="Hage H."/>
            <person name="Chaduli D."/>
            <person name="Favel A."/>
            <person name="Grisel S."/>
            <person name="Henrissat B."/>
            <person name="Herpoel-Gimbert I."/>
            <person name="Ruiz-Duenas F.J."/>
            <person name="Chevret D."/>
            <person name="Hainaut M."/>
            <person name="Lin J."/>
            <person name="Wang M."/>
            <person name="Pangilinan J."/>
            <person name="Lipzen A."/>
            <person name="Lesage-Meessen L."/>
            <person name="Navarro D."/>
            <person name="Riley R."/>
            <person name="Grigoriev I.V."/>
            <person name="Zhou S."/>
            <person name="Raouche S."/>
            <person name="Rosso M.N."/>
        </authorList>
    </citation>
    <scope>NUCLEOTIDE SEQUENCE [LARGE SCALE GENOMIC DNA]</scope>
    <source>
        <strain evidence="5 6">BRFM 1820</strain>
    </source>
</reference>
<feature type="chain" id="PRO_5017043094" evidence="3">
    <location>
        <begin position="25"/>
        <end position="509"/>
    </location>
</feature>